<protein>
    <submittedName>
        <fullName evidence="1">Unannotated protein</fullName>
    </submittedName>
</protein>
<reference evidence="1" key="1">
    <citation type="submission" date="2020-05" db="EMBL/GenBank/DDBJ databases">
        <authorList>
            <person name="Chiriac C."/>
            <person name="Salcher M."/>
            <person name="Ghai R."/>
            <person name="Kavagutti S V."/>
        </authorList>
    </citation>
    <scope>NUCLEOTIDE SEQUENCE</scope>
</reference>
<dbReference type="InterPro" id="IPR012349">
    <property type="entry name" value="Split_barrel_FMN-bd"/>
</dbReference>
<dbReference type="Pfam" id="PF04075">
    <property type="entry name" value="F420H2_quin_red"/>
    <property type="match status" value="1"/>
</dbReference>
<dbReference type="Gene3D" id="2.30.110.10">
    <property type="entry name" value="Electron Transport, Fmn-binding Protein, Chain A"/>
    <property type="match status" value="1"/>
</dbReference>
<organism evidence="1">
    <name type="scientific">freshwater metagenome</name>
    <dbReference type="NCBI Taxonomy" id="449393"/>
    <lineage>
        <taxon>unclassified sequences</taxon>
        <taxon>metagenomes</taxon>
        <taxon>ecological metagenomes</taxon>
    </lineage>
</organism>
<dbReference type="InterPro" id="IPR004378">
    <property type="entry name" value="F420H2_quin_Rdtase"/>
</dbReference>
<gene>
    <name evidence="1" type="ORF">UFOPK3543_01528</name>
</gene>
<dbReference type="GO" id="GO:0016491">
    <property type="term" value="F:oxidoreductase activity"/>
    <property type="evidence" value="ECO:0007669"/>
    <property type="project" value="InterPro"/>
</dbReference>
<proteinExistence type="predicted"/>
<dbReference type="AlphaFoldDB" id="A0A6J7GX23"/>
<accession>A0A6J7GX23</accession>
<dbReference type="EMBL" id="CAFBMH010000052">
    <property type="protein sequence ID" value="CAB4911376.1"/>
    <property type="molecule type" value="Genomic_DNA"/>
</dbReference>
<evidence type="ECO:0000313" key="1">
    <source>
        <dbReference type="EMBL" id="CAB4911376.1"/>
    </source>
</evidence>
<name>A0A6J7GX23_9ZZZZ</name>
<sequence>MWCEASVVNPDEYLELWPKVVADSPWYGEYEKRTTRQIPLIRLRETGRYTG</sequence>